<keyword evidence="3" id="KW-0479">Metal-binding</keyword>
<keyword evidence="5" id="KW-0862">Zinc</keyword>
<comment type="subcellular location">
    <subcellularLocation>
        <location evidence="1">Nucleus</location>
        <location evidence="1">Nucleoplasm</location>
    </subcellularLocation>
</comment>
<dbReference type="GO" id="GO:0008270">
    <property type="term" value="F:zinc ion binding"/>
    <property type="evidence" value="ECO:0007669"/>
    <property type="project" value="UniProtKB-KW"/>
</dbReference>
<evidence type="ECO:0000256" key="10">
    <source>
        <dbReference type="ARBA" id="ARBA00023242"/>
    </source>
</evidence>
<keyword evidence="7" id="KW-0175">Coiled coil</keyword>
<keyword evidence="4 12" id="KW-0863">Zinc-finger</keyword>
<evidence type="ECO:0000259" key="13">
    <source>
        <dbReference type="PROSITE" id="PS50950"/>
    </source>
</evidence>
<proteinExistence type="inferred from homology"/>
<evidence type="ECO:0000256" key="2">
    <source>
        <dbReference type="ARBA" id="ARBA00006177"/>
    </source>
</evidence>
<organism evidence="15">
    <name type="scientific">Thrips palmi</name>
    <name type="common">Melon thrips</name>
    <dbReference type="NCBI Taxonomy" id="161013"/>
    <lineage>
        <taxon>Eukaryota</taxon>
        <taxon>Metazoa</taxon>
        <taxon>Ecdysozoa</taxon>
        <taxon>Arthropoda</taxon>
        <taxon>Hexapoda</taxon>
        <taxon>Insecta</taxon>
        <taxon>Pterygota</taxon>
        <taxon>Neoptera</taxon>
        <taxon>Paraneoptera</taxon>
        <taxon>Thysanoptera</taxon>
        <taxon>Terebrantia</taxon>
        <taxon>Thripoidea</taxon>
        <taxon>Thripidae</taxon>
        <taxon>Thrips</taxon>
    </lineage>
</organism>
<dbReference type="PANTHER" id="PTHR46600:SF1">
    <property type="entry name" value="THAP DOMAIN-CONTAINING PROTEIN 1"/>
    <property type="match status" value="1"/>
</dbReference>
<protein>
    <submittedName>
        <fullName evidence="15">Uncharacterized protein LOC117651319</fullName>
    </submittedName>
</protein>
<dbReference type="PANTHER" id="PTHR46600">
    <property type="entry name" value="THAP DOMAIN-CONTAINING"/>
    <property type="match status" value="1"/>
</dbReference>
<evidence type="ECO:0000256" key="8">
    <source>
        <dbReference type="ARBA" id="ARBA00023125"/>
    </source>
</evidence>
<dbReference type="PROSITE" id="PS50950">
    <property type="entry name" value="ZF_THAP"/>
    <property type="match status" value="1"/>
</dbReference>
<dbReference type="Proteomes" id="UP000515158">
    <property type="component" value="Unplaced"/>
</dbReference>
<keyword evidence="10" id="KW-0539">Nucleus</keyword>
<dbReference type="InParanoid" id="A0A6P9A0Z2"/>
<evidence type="ECO:0000256" key="9">
    <source>
        <dbReference type="ARBA" id="ARBA00023163"/>
    </source>
</evidence>
<dbReference type="SUPFAM" id="SSF57716">
    <property type="entry name" value="Glucocorticoid receptor-like (DNA-binding domain)"/>
    <property type="match status" value="1"/>
</dbReference>
<dbReference type="GO" id="GO:0043565">
    <property type="term" value="F:sequence-specific DNA binding"/>
    <property type="evidence" value="ECO:0007669"/>
    <property type="project" value="InterPro"/>
</dbReference>
<dbReference type="GO" id="GO:0005654">
    <property type="term" value="C:nucleoplasm"/>
    <property type="evidence" value="ECO:0007669"/>
    <property type="project" value="UniProtKB-SubCell"/>
</dbReference>
<dbReference type="InterPro" id="IPR006612">
    <property type="entry name" value="THAP_Znf"/>
</dbReference>
<evidence type="ECO:0000256" key="6">
    <source>
        <dbReference type="ARBA" id="ARBA00023015"/>
    </source>
</evidence>
<evidence type="ECO:0000256" key="5">
    <source>
        <dbReference type="ARBA" id="ARBA00022833"/>
    </source>
</evidence>
<sequence length="304" mass="34600">MGRNCFILKCKGNKNRYVTDLKKTLPAFFRFPKDADLFDEWKKVVPPRTFKHNPKRYPTDKDYLCSLHFKKEDVIKHYEISSIKGCPENEVVKIERGRWILKPDAVPCFFSDDNPDAKLMVHERRTKRSTSLSKREVPSMPTGIGHNCKENECIDTETTCSNGKPDTPEVTVPNCSVVARIDHNYHLPFRESTGGTRMSVVEETTANVSTHSSSSNKCESESYTVEQLHQDVLEIKLPKNWTFVQNDDDYSTQFISYGEDMSVKCVKFTGTCLPSVTICGSIQEHGRVCSKQDIEELLASVSVL</sequence>
<evidence type="ECO:0000313" key="15">
    <source>
        <dbReference type="RefSeq" id="XP_034251110.1"/>
    </source>
</evidence>
<dbReference type="SMART" id="SM00692">
    <property type="entry name" value="DM3"/>
    <property type="match status" value="1"/>
</dbReference>
<keyword evidence="6" id="KW-0805">Transcription regulation</keyword>
<dbReference type="OrthoDB" id="5982876at2759"/>
<feature type="domain" description="THAP-type" evidence="13">
    <location>
        <begin position="1"/>
        <end position="110"/>
    </location>
</feature>
<keyword evidence="9" id="KW-0804">Transcription</keyword>
<evidence type="ECO:0000256" key="4">
    <source>
        <dbReference type="ARBA" id="ARBA00022771"/>
    </source>
</evidence>
<evidence type="ECO:0000256" key="1">
    <source>
        <dbReference type="ARBA" id="ARBA00004642"/>
    </source>
</evidence>
<evidence type="ECO:0000313" key="14">
    <source>
        <dbReference type="Proteomes" id="UP000515158"/>
    </source>
</evidence>
<dbReference type="SMART" id="SM00980">
    <property type="entry name" value="THAP"/>
    <property type="match status" value="1"/>
</dbReference>
<evidence type="ECO:0000256" key="3">
    <source>
        <dbReference type="ARBA" id="ARBA00022723"/>
    </source>
</evidence>
<dbReference type="AlphaFoldDB" id="A0A6P9A0Z2"/>
<keyword evidence="14" id="KW-1185">Reference proteome</keyword>
<accession>A0A6P9A0Z2</accession>
<dbReference type="InterPro" id="IPR026516">
    <property type="entry name" value="THAP1/10"/>
</dbReference>
<gene>
    <name evidence="15" type="primary">LOC117651319</name>
</gene>
<keyword evidence="11" id="KW-0131">Cell cycle</keyword>
<dbReference type="Pfam" id="PF05485">
    <property type="entry name" value="THAP"/>
    <property type="match status" value="1"/>
</dbReference>
<evidence type="ECO:0000256" key="7">
    <source>
        <dbReference type="ARBA" id="ARBA00023054"/>
    </source>
</evidence>
<reference evidence="15" key="1">
    <citation type="submission" date="2025-08" db="UniProtKB">
        <authorList>
            <consortium name="RefSeq"/>
        </authorList>
    </citation>
    <scope>IDENTIFICATION</scope>
    <source>
        <tissue evidence="15">Total insect</tissue>
    </source>
</reference>
<dbReference type="RefSeq" id="XP_034251110.1">
    <property type="nucleotide sequence ID" value="XM_034395219.1"/>
</dbReference>
<dbReference type="KEGG" id="tpal:117651319"/>
<evidence type="ECO:0000256" key="11">
    <source>
        <dbReference type="ARBA" id="ARBA00023306"/>
    </source>
</evidence>
<name>A0A6P9A0Z2_THRPL</name>
<comment type="similarity">
    <text evidence="2">Belongs to the THAP1 family.</text>
</comment>
<evidence type="ECO:0000256" key="12">
    <source>
        <dbReference type="PROSITE-ProRule" id="PRU00309"/>
    </source>
</evidence>
<keyword evidence="8 12" id="KW-0238">DNA-binding</keyword>
<dbReference type="GeneID" id="117651319"/>